<evidence type="ECO:0000256" key="4">
    <source>
        <dbReference type="ARBA" id="ARBA00021870"/>
    </source>
</evidence>
<dbReference type="GO" id="GO:0005886">
    <property type="term" value="C:plasma membrane"/>
    <property type="evidence" value="ECO:0007669"/>
    <property type="project" value="UniProtKB-SubCell"/>
</dbReference>
<evidence type="ECO:0000256" key="8">
    <source>
        <dbReference type="ARBA" id="ARBA00023136"/>
    </source>
</evidence>
<accession>A0A4R7FQK6</accession>
<evidence type="ECO:0000256" key="10">
    <source>
        <dbReference type="SAM" id="MobiDB-lite"/>
    </source>
</evidence>
<proteinExistence type="inferred from homology"/>
<organism evidence="14 15">
    <name type="scientific">Amnibacterium kyonggiense</name>
    <dbReference type="NCBI Taxonomy" id="595671"/>
    <lineage>
        <taxon>Bacteria</taxon>
        <taxon>Bacillati</taxon>
        <taxon>Actinomycetota</taxon>
        <taxon>Actinomycetes</taxon>
        <taxon>Micrococcales</taxon>
        <taxon>Microbacteriaceae</taxon>
        <taxon>Amnibacterium</taxon>
    </lineage>
</organism>
<keyword evidence="6" id="KW-0145">Chemotaxis</keyword>
<feature type="domain" description="Flagellar motor switch protein FliG N-terminal" evidence="13">
    <location>
        <begin position="10"/>
        <end position="113"/>
    </location>
</feature>
<gene>
    <name evidence="14" type="ORF">CLV52_0625</name>
</gene>
<keyword evidence="15" id="KW-1185">Reference proteome</keyword>
<dbReference type="RefSeq" id="WP_133764746.1">
    <property type="nucleotide sequence ID" value="NZ_BAAARP010000001.1"/>
</dbReference>
<evidence type="ECO:0000256" key="3">
    <source>
        <dbReference type="ARBA" id="ARBA00010299"/>
    </source>
</evidence>
<evidence type="ECO:0000256" key="1">
    <source>
        <dbReference type="ARBA" id="ARBA00004117"/>
    </source>
</evidence>
<reference evidence="14 15" key="1">
    <citation type="submission" date="2019-03" db="EMBL/GenBank/DDBJ databases">
        <title>Genomic Encyclopedia of Archaeal and Bacterial Type Strains, Phase II (KMG-II): from individual species to whole genera.</title>
        <authorList>
            <person name="Goeker M."/>
        </authorList>
    </citation>
    <scope>NUCLEOTIDE SEQUENCE [LARGE SCALE GENOMIC DNA]</scope>
    <source>
        <strain evidence="14 15">DSM 24782</strain>
    </source>
</reference>
<keyword evidence="5" id="KW-1003">Cell membrane</keyword>
<dbReference type="Pfam" id="PF14842">
    <property type="entry name" value="FliG_N"/>
    <property type="match status" value="1"/>
</dbReference>
<dbReference type="PANTHER" id="PTHR30534:SF0">
    <property type="entry name" value="FLAGELLAR MOTOR SWITCH PROTEIN FLIG"/>
    <property type="match status" value="1"/>
</dbReference>
<dbReference type="AlphaFoldDB" id="A0A4R7FQK6"/>
<dbReference type="EMBL" id="SOAM01000001">
    <property type="protein sequence ID" value="TDS80072.1"/>
    <property type="molecule type" value="Genomic_DNA"/>
</dbReference>
<dbReference type="InterPro" id="IPR000090">
    <property type="entry name" value="Flg_Motor_Flig"/>
</dbReference>
<dbReference type="InterPro" id="IPR023087">
    <property type="entry name" value="Flg_Motor_Flig_C"/>
</dbReference>
<feature type="region of interest" description="Disordered" evidence="10">
    <location>
        <begin position="338"/>
        <end position="371"/>
    </location>
</feature>
<comment type="similarity">
    <text evidence="3">Belongs to the FliG family.</text>
</comment>
<dbReference type="GO" id="GO:0006935">
    <property type="term" value="P:chemotaxis"/>
    <property type="evidence" value="ECO:0007669"/>
    <property type="project" value="UniProtKB-KW"/>
</dbReference>
<sequence length="371" mass="40003">MTTDTLDAPELTGMQKAALVLMNMSTERASAVLRTFSLEEQEQITEEMARMRQVSGEDAERAIEAFREVASQAAEPEERTGHAVATQLIEASFEGERAADLLERISAPQASASFAFLEELAPPRIVTLLEADTAETVAFVLVQLGPDLAAKILMLHESDRRVDIAQAIATMGSPAPEAGGIVADVLRRRARAAADETVFVEEDGDEDAGPAPLRVQPLVDIMNHAAPADEGTLLEGLRERDGHLADEVRAKLLSFEDIPRLQDRDVQQLLRGIELGTIALALKGAAPEAATAITSNMSERNREALAEEAAELGRVKKSQVEEARNVLVRAMRELAGTAGLELKPTAPEPGAADETELPAEEAVEEEEEYVD</sequence>
<comment type="subcellular location">
    <subcellularLocation>
        <location evidence="1">Bacterial flagellum basal body</location>
    </subcellularLocation>
    <subcellularLocation>
        <location evidence="2">Cell membrane</location>
        <topology evidence="2">Peripheral membrane protein</topology>
        <orientation evidence="2">Cytoplasmic side</orientation>
    </subcellularLocation>
</comment>
<dbReference type="Proteomes" id="UP000295344">
    <property type="component" value="Unassembled WGS sequence"/>
</dbReference>
<dbReference type="Gene3D" id="1.10.220.30">
    <property type="match status" value="3"/>
</dbReference>
<comment type="caution">
    <text evidence="14">The sequence shown here is derived from an EMBL/GenBank/DDBJ whole genome shotgun (WGS) entry which is preliminary data.</text>
</comment>
<evidence type="ECO:0000256" key="9">
    <source>
        <dbReference type="ARBA" id="ARBA00023143"/>
    </source>
</evidence>
<evidence type="ECO:0000256" key="6">
    <source>
        <dbReference type="ARBA" id="ARBA00022500"/>
    </source>
</evidence>
<keyword evidence="14" id="KW-0282">Flagellum</keyword>
<dbReference type="Pfam" id="PF01706">
    <property type="entry name" value="FliG_C"/>
    <property type="match status" value="1"/>
</dbReference>
<dbReference type="GO" id="GO:0003774">
    <property type="term" value="F:cytoskeletal motor activity"/>
    <property type="evidence" value="ECO:0007669"/>
    <property type="project" value="InterPro"/>
</dbReference>
<dbReference type="SUPFAM" id="SSF48029">
    <property type="entry name" value="FliG"/>
    <property type="match status" value="2"/>
</dbReference>
<evidence type="ECO:0000259" key="11">
    <source>
        <dbReference type="Pfam" id="PF01706"/>
    </source>
</evidence>
<dbReference type="InterPro" id="IPR011002">
    <property type="entry name" value="FliG_a-hlx"/>
</dbReference>
<keyword evidence="7" id="KW-0283">Flagellar rotation</keyword>
<name>A0A4R7FQK6_9MICO</name>
<dbReference type="InterPro" id="IPR032779">
    <property type="entry name" value="FliG_M"/>
</dbReference>
<keyword evidence="14" id="KW-0969">Cilium</keyword>
<feature type="domain" description="Flagellar motor switch protein FliG C-terminal" evidence="11">
    <location>
        <begin position="236"/>
        <end position="336"/>
    </location>
</feature>
<dbReference type="Pfam" id="PF14841">
    <property type="entry name" value="FliG_M"/>
    <property type="match status" value="1"/>
</dbReference>
<evidence type="ECO:0000256" key="7">
    <source>
        <dbReference type="ARBA" id="ARBA00022779"/>
    </source>
</evidence>
<dbReference type="PANTHER" id="PTHR30534">
    <property type="entry name" value="FLAGELLAR MOTOR SWITCH PROTEIN FLIG"/>
    <property type="match status" value="1"/>
</dbReference>
<dbReference type="OrthoDB" id="9780302at2"/>
<evidence type="ECO:0000313" key="14">
    <source>
        <dbReference type="EMBL" id="TDS80072.1"/>
    </source>
</evidence>
<feature type="domain" description="Flagellar motor switch protein FliG middle" evidence="12">
    <location>
        <begin position="124"/>
        <end position="193"/>
    </location>
</feature>
<keyword evidence="8" id="KW-0472">Membrane</keyword>
<evidence type="ECO:0000259" key="12">
    <source>
        <dbReference type="Pfam" id="PF14841"/>
    </source>
</evidence>
<dbReference type="GO" id="GO:0009425">
    <property type="term" value="C:bacterial-type flagellum basal body"/>
    <property type="evidence" value="ECO:0007669"/>
    <property type="project" value="UniProtKB-SubCell"/>
</dbReference>
<protein>
    <recommendedName>
        <fullName evidence="4">Flagellar motor switch protein FliG</fullName>
    </recommendedName>
</protein>
<dbReference type="GO" id="GO:0071973">
    <property type="term" value="P:bacterial-type flagellum-dependent cell motility"/>
    <property type="evidence" value="ECO:0007669"/>
    <property type="project" value="InterPro"/>
</dbReference>
<evidence type="ECO:0000256" key="5">
    <source>
        <dbReference type="ARBA" id="ARBA00022475"/>
    </source>
</evidence>
<keyword evidence="9" id="KW-0975">Bacterial flagellum</keyword>
<keyword evidence="14" id="KW-0966">Cell projection</keyword>
<dbReference type="PRINTS" id="PR00954">
    <property type="entry name" value="FLGMOTORFLIG"/>
</dbReference>
<evidence type="ECO:0000259" key="13">
    <source>
        <dbReference type="Pfam" id="PF14842"/>
    </source>
</evidence>
<evidence type="ECO:0000256" key="2">
    <source>
        <dbReference type="ARBA" id="ARBA00004413"/>
    </source>
</evidence>
<evidence type="ECO:0000313" key="15">
    <source>
        <dbReference type="Proteomes" id="UP000295344"/>
    </source>
</evidence>
<dbReference type="InterPro" id="IPR028263">
    <property type="entry name" value="FliG_N"/>
</dbReference>
<feature type="compositionally biased region" description="Acidic residues" evidence="10">
    <location>
        <begin position="351"/>
        <end position="371"/>
    </location>
</feature>